<dbReference type="GO" id="GO:0003676">
    <property type="term" value="F:nucleic acid binding"/>
    <property type="evidence" value="ECO:0007669"/>
    <property type="project" value="InterPro"/>
</dbReference>
<keyword evidence="5" id="KW-0805">Transcription regulation</keyword>
<dbReference type="Pfam" id="PF02171">
    <property type="entry name" value="Piwi"/>
    <property type="match status" value="1"/>
</dbReference>
<name>A0A9D5A764_PEA</name>
<dbReference type="GO" id="GO:0016592">
    <property type="term" value="C:mediator complex"/>
    <property type="evidence" value="ECO:0007669"/>
    <property type="project" value="TreeGrafter"/>
</dbReference>
<dbReference type="AlphaFoldDB" id="A0A9D5A764"/>
<keyword evidence="4" id="KW-0678">Repressor</keyword>
<dbReference type="InterPro" id="IPR003165">
    <property type="entry name" value="Piwi"/>
</dbReference>
<comment type="similarity">
    <text evidence="2">Belongs to the Mediator complex subunit 13 family.</text>
</comment>
<comment type="subcellular location">
    <subcellularLocation>
        <location evidence="1">Nucleus</location>
    </subcellularLocation>
</comment>
<evidence type="ECO:0000256" key="3">
    <source>
        <dbReference type="ARBA" id="ARBA00019618"/>
    </source>
</evidence>
<dbReference type="GO" id="GO:0003713">
    <property type="term" value="F:transcription coactivator activity"/>
    <property type="evidence" value="ECO:0007669"/>
    <property type="project" value="TreeGrafter"/>
</dbReference>
<dbReference type="EMBL" id="JAMSHJ010000006">
    <property type="protein sequence ID" value="KAI5397521.1"/>
    <property type="molecule type" value="Genomic_DNA"/>
</dbReference>
<dbReference type="InterPro" id="IPR036397">
    <property type="entry name" value="RNaseH_sf"/>
</dbReference>
<proteinExistence type="inferred from homology"/>
<dbReference type="GO" id="GO:0045944">
    <property type="term" value="P:positive regulation of transcription by RNA polymerase II"/>
    <property type="evidence" value="ECO:0007669"/>
    <property type="project" value="TreeGrafter"/>
</dbReference>
<keyword evidence="10" id="KW-1185">Reference proteome</keyword>
<evidence type="ECO:0000313" key="10">
    <source>
        <dbReference type="Proteomes" id="UP001058974"/>
    </source>
</evidence>
<dbReference type="Gramene" id="Psat06G0336900-T1">
    <property type="protein sequence ID" value="KAI5397521.1"/>
    <property type="gene ID" value="KIW84_063369"/>
</dbReference>
<evidence type="ECO:0000313" key="9">
    <source>
        <dbReference type="EMBL" id="KAI5397521.1"/>
    </source>
</evidence>
<dbReference type="PANTHER" id="PTHR48249">
    <property type="entry name" value="MEDIATOR OF RNA POLYMERASE II TRANSCRIPTION SUBUNIT 13"/>
    <property type="match status" value="1"/>
</dbReference>
<evidence type="ECO:0000256" key="1">
    <source>
        <dbReference type="ARBA" id="ARBA00004123"/>
    </source>
</evidence>
<dbReference type="PROSITE" id="PS50822">
    <property type="entry name" value="PIWI"/>
    <property type="match status" value="1"/>
</dbReference>
<dbReference type="Gene3D" id="3.30.420.10">
    <property type="entry name" value="Ribonuclease H-like superfamily/Ribonuclease H"/>
    <property type="match status" value="1"/>
</dbReference>
<keyword evidence="7" id="KW-0539">Nucleus</keyword>
<sequence length="613" mass="66593">MELQKLLLGRNAEEMKKLQQKNRSSSFDGVSVLDRPDRLTDIAPGRGYVNSSPVGNDVMDVSDQMHLPVGFSSFESFNPTSPPVMEECPNKDQDNLNNSMSMGATNQTQMLYSGEFDHIIKAEAMMTFAPEFGVVEAPTSGLSTTLFRSPYFSKSRKAESSNSCSNNYLYGAEPPSSSYIEGSEGKNGLVINTKTCSGKNDTIAGVVNNIAKSEGIMQPPFSNIGSNASVKSVLRKITESTKDTEGTKDAEHFTLSAKTLLATDVTCAMSQASMCRLRHTLLSSGNNLIPVGLSRSTGVTFSNQLPNDPSTTTDNISGKYEVKKGLKSSEPLKVDQPLKTTKQVAKSRQKTVRKTQSLAQLAASRIEELDLFLKSAEEARGFGDACTSDIPTIIFGADVTHPENGGDTSPSIAAAVASQDCPEVTKYAGLVCAQAHRQELIQDLYKTWHDPVRGTMLLEVVDAADGTPSASCVKDHVVKSTPDDINLTKLRLLEILRILAELLLPLGCCVGFDDCRMHCQVYEGGCYFDTLVMMLECCLLWLQLLLRFGCAVVLDGSRCRVNFFLIWSICDGGTTRPNRSHVQQPRTGVSAAFVAGLFLEGGSVMRRLISIIF</sequence>
<evidence type="ECO:0000256" key="5">
    <source>
        <dbReference type="ARBA" id="ARBA00023015"/>
    </source>
</evidence>
<dbReference type="InterPro" id="IPR051139">
    <property type="entry name" value="Mediator_complx_sub13"/>
</dbReference>
<gene>
    <name evidence="9" type="ORF">KIW84_063369</name>
</gene>
<evidence type="ECO:0000259" key="8">
    <source>
        <dbReference type="PROSITE" id="PS50822"/>
    </source>
</evidence>
<evidence type="ECO:0000256" key="6">
    <source>
        <dbReference type="ARBA" id="ARBA00023163"/>
    </source>
</evidence>
<accession>A0A9D5A764</accession>
<reference evidence="9 10" key="1">
    <citation type="journal article" date="2022" name="Nat. Genet.">
        <title>Improved pea reference genome and pan-genome highlight genomic features and evolutionary characteristics.</title>
        <authorList>
            <person name="Yang T."/>
            <person name="Liu R."/>
            <person name="Luo Y."/>
            <person name="Hu S."/>
            <person name="Wang D."/>
            <person name="Wang C."/>
            <person name="Pandey M.K."/>
            <person name="Ge S."/>
            <person name="Xu Q."/>
            <person name="Li N."/>
            <person name="Li G."/>
            <person name="Huang Y."/>
            <person name="Saxena R.K."/>
            <person name="Ji Y."/>
            <person name="Li M."/>
            <person name="Yan X."/>
            <person name="He Y."/>
            <person name="Liu Y."/>
            <person name="Wang X."/>
            <person name="Xiang C."/>
            <person name="Varshney R.K."/>
            <person name="Ding H."/>
            <person name="Gao S."/>
            <person name="Zong X."/>
        </authorList>
    </citation>
    <scope>NUCLEOTIDE SEQUENCE [LARGE SCALE GENOMIC DNA]</scope>
    <source>
        <strain evidence="9 10">cv. Zhongwan 6</strain>
    </source>
</reference>
<comment type="caution">
    <text evidence="9">The sequence shown here is derived from an EMBL/GenBank/DDBJ whole genome shotgun (WGS) entry which is preliminary data.</text>
</comment>
<dbReference type="Proteomes" id="UP001058974">
    <property type="component" value="Chromosome 6"/>
</dbReference>
<evidence type="ECO:0000256" key="7">
    <source>
        <dbReference type="ARBA" id="ARBA00023242"/>
    </source>
</evidence>
<dbReference type="PANTHER" id="PTHR48249:SF3">
    <property type="entry name" value="MEDIATOR OF RNA POLYMERASE II TRANSCRIPTION SUBUNIT 13"/>
    <property type="match status" value="1"/>
</dbReference>
<evidence type="ECO:0000256" key="2">
    <source>
        <dbReference type="ARBA" id="ARBA00009354"/>
    </source>
</evidence>
<evidence type="ECO:0000256" key="4">
    <source>
        <dbReference type="ARBA" id="ARBA00022491"/>
    </source>
</evidence>
<keyword evidence="6" id="KW-0804">Transcription</keyword>
<feature type="domain" description="Piwi" evidence="8">
    <location>
        <begin position="392"/>
        <end position="461"/>
    </location>
</feature>
<organism evidence="9 10">
    <name type="scientific">Pisum sativum</name>
    <name type="common">Garden pea</name>
    <name type="synonym">Lathyrus oleraceus</name>
    <dbReference type="NCBI Taxonomy" id="3888"/>
    <lineage>
        <taxon>Eukaryota</taxon>
        <taxon>Viridiplantae</taxon>
        <taxon>Streptophyta</taxon>
        <taxon>Embryophyta</taxon>
        <taxon>Tracheophyta</taxon>
        <taxon>Spermatophyta</taxon>
        <taxon>Magnoliopsida</taxon>
        <taxon>eudicotyledons</taxon>
        <taxon>Gunneridae</taxon>
        <taxon>Pentapetalae</taxon>
        <taxon>rosids</taxon>
        <taxon>fabids</taxon>
        <taxon>Fabales</taxon>
        <taxon>Fabaceae</taxon>
        <taxon>Papilionoideae</taxon>
        <taxon>50 kb inversion clade</taxon>
        <taxon>NPAAA clade</taxon>
        <taxon>Hologalegina</taxon>
        <taxon>IRL clade</taxon>
        <taxon>Fabeae</taxon>
        <taxon>Lathyrus</taxon>
    </lineage>
</organism>
<protein>
    <recommendedName>
        <fullName evidence="3">Mediator of RNA polymerase II transcription subunit 13</fullName>
    </recommendedName>
</protein>